<comment type="caution">
    <text evidence="1">The sequence shown here is derived from an EMBL/GenBank/DDBJ whole genome shotgun (WGS) entry which is preliminary data.</text>
</comment>
<dbReference type="InterPro" id="IPR046288">
    <property type="entry name" value="DUF6325"/>
</dbReference>
<dbReference type="Pfam" id="PF19850">
    <property type="entry name" value="DUF6325"/>
    <property type="match status" value="1"/>
</dbReference>
<evidence type="ECO:0000313" key="2">
    <source>
        <dbReference type="Proteomes" id="UP001165378"/>
    </source>
</evidence>
<sequence>MRKPLEEAMHMGELGPVDAIVLGFPGQRLTPSVLDAVDEVEARGDVRVIDMLIVVKDVHGEISHHEISEYEDLRDMAAEVAARRMLGLAGESDAEQIGLIMPPDSLVVVVFVENVWAREVAVRIREAGGRLLSYTRLPQATLDDMEDQIETAAAMGGGDNGPEQRDV</sequence>
<dbReference type="RefSeq" id="WP_235056476.1">
    <property type="nucleotide sequence ID" value="NZ_JAKFHA010000027.1"/>
</dbReference>
<dbReference type="Proteomes" id="UP001165378">
    <property type="component" value="Unassembled WGS sequence"/>
</dbReference>
<organism evidence="1 2">
    <name type="scientific">Yinghuangia soli</name>
    <dbReference type="NCBI Taxonomy" id="2908204"/>
    <lineage>
        <taxon>Bacteria</taxon>
        <taxon>Bacillati</taxon>
        <taxon>Actinomycetota</taxon>
        <taxon>Actinomycetes</taxon>
        <taxon>Kitasatosporales</taxon>
        <taxon>Streptomycetaceae</taxon>
        <taxon>Yinghuangia</taxon>
    </lineage>
</organism>
<gene>
    <name evidence="1" type="ORF">LZ495_32045</name>
</gene>
<name>A0AA41U3H1_9ACTN</name>
<proteinExistence type="predicted"/>
<dbReference type="AlphaFoldDB" id="A0AA41U3H1"/>
<evidence type="ECO:0000313" key="1">
    <source>
        <dbReference type="EMBL" id="MCF2531825.1"/>
    </source>
</evidence>
<reference evidence="1" key="1">
    <citation type="submission" date="2022-01" db="EMBL/GenBank/DDBJ databases">
        <title>Genome-Based Taxonomic Classification of the Phylum Actinobacteria.</title>
        <authorList>
            <person name="Gao Y."/>
        </authorList>
    </citation>
    <scope>NUCLEOTIDE SEQUENCE</scope>
    <source>
        <strain evidence="1">KLBMP 8922</strain>
    </source>
</reference>
<protein>
    <submittedName>
        <fullName evidence="1">DUF6325 family protein</fullName>
    </submittedName>
</protein>
<accession>A0AA41U3H1</accession>
<dbReference type="EMBL" id="JAKFHA010000027">
    <property type="protein sequence ID" value="MCF2531825.1"/>
    <property type="molecule type" value="Genomic_DNA"/>
</dbReference>
<keyword evidence="2" id="KW-1185">Reference proteome</keyword>